<evidence type="ECO:0000313" key="2">
    <source>
        <dbReference type="Proteomes" id="UP000807769"/>
    </source>
</evidence>
<organism evidence="1 2">
    <name type="scientific">Suillus subaureus</name>
    <dbReference type="NCBI Taxonomy" id="48587"/>
    <lineage>
        <taxon>Eukaryota</taxon>
        <taxon>Fungi</taxon>
        <taxon>Dikarya</taxon>
        <taxon>Basidiomycota</taxon>
        <taxon>Agaricomycotina</taxon>
        <taxon>Agaricomycetes</taxon>
        <taxon>Agaricomycetidae</taxon>
        <taxon>Boletales</taxon>
        <taxon>Suillineae</taxon>
        <taxon>Suillaceae</taxon>
        <taxon>Suillus</taxon>
    </lineage>
</organism>
<dbReference type="Proteomes" id="UP000807769">
    <property type="component" value="Unassembled WGS sequence"/>
</dbReference>
<proteinExistence type="predicted"/>
<evidence type="ECO:0000313" key="1">
    <source>
        <dbReference type="EMBL" id="KAG1809609.1"/>
    </source>
</evidence>
<dbReference type="OrthoDB" id="10249365at2759"/>
<dbReference type="EMBL" id="JABBWG010000033">
    <property type="protein sequence ID" value="KAG1809609.1"/>
    <property type="molecule type" value="Genomic_DNA"/>
</dbReference>
<reference evidence="1" key="1">
    <citation type="journal article" date="2020" name="New Phytol.">
        <title>Comparative genomics reveals dynamic genome evolution in host specialist ectomycorrhizal fungi.</title>
        <authorList>
            <person name="Lofgren L.A."/>
            <person name="Nguyen N.H."/>
            <person name="Vilgalys R."/>
            <person name="Ruytinx J."/>
            <person name="Liao H.L."/>
            <person name="Branco S."/>
            <person name="Kuo A."/>
            <person name="LaButti K."/>
            <person name="Lipzen A."/>
            <person name="Andreopoulos W."/>
            <person name="Pangilinan J."/>
            <person name="Riley R."/>
            <person name="Hundley H."/>
            <person name="Na H."/>
            <person name="Barry K."/>
            <person name="Grigoriev I.V."/>
            <person name="Stajich J.E."/>
            <person name="Kennedy P.G."/>
        </authorList>
    </citation>
    <scope>NUCLEOTIDE SEQUENCE</scope>
    <source>
        <strain evidence="1">MN1</strain>
    </source>
</reference>
<gene>
    <name evidence="1" type="ORF">BJ212DRAFT_1378453</name>
</gene>
<name>A0A9P7E329_9AGAM</name>
<keyword evidence="2" id="KW-1185">Reference proteome</keyword>
<dbReference type="GeneID" id="64630584"/>
<accession>A0A9P7E329</accession>
<dbReference type="RefSeq" id="XP_041189323.1">
    <property type="nucleotide sequence ID" value="XM_041336567.1"/>
</dbReference>
<dbReference type="AlphaFoldDB" id="A0A9P7E329"/>
<protein>
    <submittedName>
        <fullName evidence="1">Uncharacterized protein</fullName>
    </submittedName>
</protein>
<comment type="caution">
    <text evidence="1">The sequence shown here is derived from an EMBL/GenBank/DDBJ whole genome shotgun (WGS) entry which is preliminary data.</text>
</comment>
<sequence>MFCRANYRAGSTLIQACEAAGAAVPRFLHYDVFLRTHGRMLETAVCVRSRLSILQSSRIYHRHSILCLLELVPRHSRVLCWFMKLGKTVLT</sequence>
<feature type="non-terminal residue" evidence="1">
    <location>
        <position position="91"/>
    </location>
</feature>